<feature type="domain" description="Rieske" evidence="8">
    <location>
        <begin position="51"/>
        <end position="156"/>
    </location>
</feature>
<feature type="region of interest" description="Disordered" evidence="7">
    <location>
        <begin position="1"/>
        <end position="22"/>
    </location>
</feature>
<keyword evidence="5" id="KW-0408">Iron</keyword>
<dbReference type="SUPFAM" id="SSF50022">
    <property type="entry name" value="ISP domain"/>
    <property type="match status" value="1"/>
</dbReference>
<dbReference type="EMBL" id="SRLE01000005">
    <property type="protein sequence ID" value="TGD74773.1"/>
    <property type="molecule type" value="Genomic_DNA"/>
</dbReference>
<dbReference type="SUPFAM" id="SSF55961">
    <property type="entry name" value="Bet v1-like"/>
    <property type="match status" value="1"/>
</dbReference>
<proteinExistence type="predicted"/>
<dbReference type="PRINTS" id="PR00090">
    <property type="entry name" value="RNGDIOXGNASE"/>
</dbReference>
<dbReference type="Gene3D" id="2.102.10.10">
    <property type="entry name" value="Rieske [2Fe-2S] iron-sulphur domain"/>
    <property type="match status" value="1"/>
</dbReference>
<dbReference type="InterPro" id="IPR001663">
    <property type="entry name" value="Rng_hydr_dOase-A"/>
</dbReference>
<evidence type="ECO:0000259" key="8">
    <source>
        <dbReference type="PROSITE" id="PS51296"/>
    </source>
</evidence>
<name>A0A4Z0M501_9GAMM</name>
<dbReference type="GO" id="GO:0005506">
    <property type="term" value="F:iron ion binding"/>
    <property type="evidence" value="ECO:0007669"/>
    <property type="project" value="InterPro"/>
</dbReference>
<dbReference type="Proteomes" id="UP000298050">
    <property type="component" value="Unassembled WGS sequence"/>
</dbReference>
<dbReference type="Pfam" id="PF00355">
    <property type="entry name" value="Rieske"/>
    <property type="match status" value="1"/>
</dbReference>
<sequence length="399" mass="45503">MTAEPQRFQPVPREAHADLGTGPIPAQPYYTREYFELEREAIFKRSWLQIGHVCEIPEPGDFLVRPVEVADASILITRDAEGELHAFHNVCTHRGTQLVDASCGKRSRFSCPYHMWTFSNRGDLVSAPDFENFYVDQASCALPRVAVDVCAGQIFINLDKSPRQGLREFLGPLAEQMERLPMARATAISEYVYEVDANWKLTYDNFQENYHLRFIHPRSGEMAGGPQNPFGYPERYAFHGPHRTQTIWSNPDARPLPFQLLAFTKVAQFAMQDQLDMQIRDYFGVFPNLFVLGTATTHFSQSIMPIAENRTRSVIRLYWIGEDDCASRRFAREFNMTTALDIHSEDRAVIEAGHRGLASGALSHIHFQSQEVLCRHLFNEVDRRVQDYRAELAAAGGVQ</sequence>
<comment type="cofactor">
    <cofactor evidence="1">
        <name>Fe cation</name>
        <dbReference type="ChEBI" id="CHEBI:24875"/>
    </cofactor>
</comment>
<dbReference type="RefSeq" id="WP_135441856.1">
    <property type="nucleotide sequence ID" value="NZ_SRLE01000005.1"/>
</dbReference>
<dbReference type="InterPro" id="IPR017941">
    <property type="entry name" value="Rieske_2Fe-2S"/>
</dbReference>
<evidence type="ECO:0000256" key="4">
    <source>
        <dbReference type="ARBA" id="ARBA00023002"/>
    </source>
</evidence>
<evidence type="ECO:0000256" key="2">
    <source>
        <dbReference type="ARBA" id="ARBA00022714"/>
    </source>
</evidence>
<dbReference type="AlphaFoldDB" id="A0A4Z0M501"/>
<keyword evidence="3" id="KW-0479">Metal-binding</keyword>
<evidence type="ECO:0000256" key="1">
    <source>
        <dbReference type="ARBA" id="ARBA00001962"/>
    </source>
</evidence>
<keyword evidence="6" id="KW-0411">Iron-sulfur</keyword>
<evidence type="ECO:0000313" key="9">
    <source>
        <dbReference type="EMBL" id="TGD74773.1"/>
    </source>
</evidence>
<keyword evidence="9" id="KW-0223">Dioxygenase</keyword>
<keyword evidence="2" id="KW-0001">2Fe-2S</keyword>
<dbReference type="GO" id="GO:0051213">
    <property type="term" value="F:dioxygenase activity"/>
    <property type="evidence" value="ECO:0007669"/>
    <property type="project" value="UniProtKB-KW"/>
</dbReference>
<dbReference type="PROSITE" id="PS51296">
    <property type="entry name" value="RIESKE"/>
    <property type="match status" value="1"/>
</dbReference>
<dbReference type="CDD" id="cd00680">
    <property type="entry name" value="RHO_alpha_C"/>
    <property type="match status" value="1"/>
</dbReference>
<dbReference type="PANTHER" id="PTHR43756">
    <property type="entry name" value="CHOLINE MONOOXYGENASE, CHLOROPLASTIC"/>
    <property type="match status" value="1"/>
</dbReference>
<dbReference type="CDD" id="cd03469">
    <property type="entry name" value="Rieske_RO_Alpha_N"/>
    <property type="match status" value="1"/>
</dbReference>
<organism evidence="9 10">
    <name type="scientific">Mangrovimicrobium sediminis</name>
    <dbReference type="NCBI Taxonomy" id="2562682"/>
    <lineage>
        <taxon>Bacteria</taxon>
        <taxon>Pseudomonadati</taxon>
        <taxon>Pseudomonadota</taxon>
        <taxon>Gammaproteobacteria</taxon>
        <taxon>Cellvibrionales</taxon>
        <taxon>Halieaceae</taxon>
        <taxon>Mangrovimicrobium</taxon>
    </lineage>
</organism>
<dbReference type="Pfam" id="PF00848">
    <property type="entry name" value="Ring_hydroxyl_A"/>
    <property type="match status" value="1"/>
</dbReference>
<dbReference type="OrthoDB" id="9769355at2"/>
<comment type="caution">
    <text evidence="9">The sequence shown here is derived from an EMBL/GenBank/DDBJ whole genome shotgun (WGS) entry which is preliminary data.</text>
</comment>
<protein>
    <submittedName>
        <fullName evidence="9">Aromatic ring-hydroxylating dioxygenase subunit alpha</fullName>
    </submittedName>
</protein>
<accession>A0A4Z0M501</accession>
<keyword evidence="10" id="KW-1185">Reference proteome</keyword>
<evidence type="ECO:0000256" key="7">
    <source>
        <dbReference type="SAM" id="MobiDB-lite"/>
    </source>
</evidence>
<reference evidence="9 10" key="1">
    <citation type="submission" date="2019-04" db="EMBL/GenBank/DDBJ databases">
        <title>Taxonomy of novel Haliea sp. from mangrove soil of West Coast of India.</title>
        <authorList>
            <person name="Verma A."/>
            <person name="Kumar P."/>
            <person name="Krishnamurthi S."/>
        </authorList>
    </citation>
    <scope>NUCLEOTIDE SEQUENCE [LARGE SCALE GENOMIC DNA]</scope>
    <source>
        <strain evidence="9 10">SAOS-164</strain>
    </source>
</reference>
<dbReference type="PANTHER" id="PTHR43756:SF5">
    <property type="entry name" value="CHOLINE MONOOXYGENASE, CHLOROPLASTIC"/>
    <property type="match status" value="1"/>
</dbReference>
<gene>
    <name evidence="9" type="ORF">E4634_06115</name>
</gene>
<dbReference type="InterPro" id="IPR015879">
    <property type="entry name" value="Ring_hydroxy_dOase_asu_C_dom"/>
</dbReference>
<dbReference type="Gene3D" id="3.90.380.10">
    <property type="entry name" value="Naphthalene 1,2-dioxygenase Alpha Subunit, Chain A, domain 1"/>
    <property type="match status" value="1"/>
</dbReference>
<keyword evidence="4" id="KW-0560">Oxidoreductase</keyword>
<evidence type="ECO:0000256" key="6">
    <source>
        <dbReference type="ARBA" id="ARBA00023014"/>
    </source>
</evidence>
<evidence type="ECO:0000256" key="3">
    <source>
        <dbReference type="ARBA" id="ARBA00022723"/>
    </source>
</evidence>
<evidence type="ECO:0000256" key="5">
    <source>
        <dbReference type="ARBA" id="ARBA00023004"/>
    </source>
</evidence>
<evidence type="ECO:0000313" key="10">
    <source>
        <dbReference type="Proteomes" id="UP000298050"/>
    </source>
</evidence>
<dbReference type="InterPro" id="IPR036922">
    <property type="entry name" value="Rieske_2Fe-2S_sf"/>
</dbReference>
<dbReference type="GO" id="GO:0051537">
    <property type="term" value="F:2 iron, 2 sulfur cluster binding"/>
    <property type="evidence" value="ECO:0007669"/>
    <property type="project" value="UniProtKB-KW"/>
</dbReference>